<dbReference type="InterPro" id="IPR036721">
    <property type="entry name" value="RCK_C_sf"/>
</dbReference>
<keyword evidence="2" id="KW-0813">Transport</keyword>
<reference evidence="10" key="1">
    <citation type="submission" date="2014-11" db="EMBL/GenBank/DDBJ databases">
        <authorList>
            <person name="Otto D Thomas"/>
            <person name="Naeem Raeece"/>
        </authorList>
    </citation>
    <scope>NUCLEOTIDE SEQUENCE</scope>
</reference>
<evidence type="ECO:0000256" key="6">
    <source>
        <dbReference type="ARBA" id="ARBA00023136"/>
    </source>
</evidence>
<feature type="transmembrane region" description="Helical" evidence="8">
    <location>
        <begin position="1155"/>
        <end position="1173"/>
    </location>
</feature>
<evidence type="ECO:0000256" key="3">
    <source>
        <dbReference type="ARBA" id="ARBA00022692"/>
    </source>
</evidence>
<evidence type="ECO:0000256" key="4">
    <source>
        <dbReference type="ARBA" id="ARBA00022737"/>
    </source>
</evidence>
<keyword evidence="3 8" id="KW-0812">Transmembrane</keyword>
<proteinExistence type="predicted"/>
<dbReference type="AlphaFoldDB" id="A0A0G4FKB5"/>
<feature type="compositionally biased region" description="Basic and acidic residues" evidence="7">
    <location>
        <begin position="560"/>
        <end position="576"/>
    </location>
</feature>
<gene>
    <name evidence="10" type="ORF">Cvel_17321</name>
</gene>
<sequence>MEPKSPSTSLPGGTSFFAEKRLGLRRAFSLHVFAGLLAAAVFVLFGIFVAHLEFIASREFGASKVRAGFYEEKGGLLPCTVKAYRLYASRFFLPAFRDSVGPFGFGELVNSWHVHKHRYRYNGLIIRLADIPDPLGLVILEGFLFDQQGNLVASTKPYQVQMNSPVHMKARKAPGGDATQAGLFLGSKPKRYHGNLAEYVEYDWGKIDKYKSVGPDQIFNKTFDKHRGGNSLQSEGKANANAMAQKASGQEGPKPPFPFNDDGDETFDADTDEPSGRRRRKYLQPTKPPSAKNHRRTGTAPVRVRGGEEARAKFKKELEEMKRKNKRENIEAEGLIEEEEQKESEGKEGLSYLVSPRLTKNRPFASGLHDGKPEVMKMVEKDNHKRASSLGGPPPAGSTQIFSDDSFTTEETGPTLEQQLTEHYAPLRFDKAKSGQTRGIGGQIQGRRHTQRGSFLEMEAKDGAPTSSDTESEKDYGECFSSADYDTVDIRLEFDGARKERNLEPGMMKMRAAHHDPDRYLLDNMKDKEVPRSLSLPARMDSPDSTLQLHEHEEEEKEEEGERGGGEAKKNKKKKPEDLWHLRHGVKLNTETLSLEMMKSIVTEQRKDQPGSQALAVTYDVILPSWKGYAVWALTLVALALTTEGVPTEFVMLGLIVVIQETALLDRLFRYVLASPRTEVEAHARIAVPVIVLSAVFSNTVTVSVMIPVLMSWCSKLGVHPSRVMMPVAFYSQLGGCLTVMGSSANMACVSVMPSAIAGSEEYRMSVDGTVKLGMYDDDEDDLHLDLFSLKRTEKTHLEFHMLFYVDNSCQLIGQTIDHAGLHRMRGIRLLGVSSEDGEVIFPPEPYTPEVAREAMDTIMFEPGDVVKLAVLATSLNQLRRISGFRLSMYPLLERVGGKRRHRCLAQVAVPNQCPLLRHPIHQMHMYEMFGLVVLAVRRTEGPPPCQRDFENFQLLPGDILLCEAETRILKEPPPEFSLVAPVPNSKPPRVGRFADRVRAWLVMALLVLVLVSAWVITKLQSHLACLYMLIVFLYILMRACNYEEVYHSLNGPILVTVGAAFGVAAAFRESGAATAVADWLMLVSRLLPESIFGPLGVYLGIYVTVTTLCAVNQISCFLVLLFSANCAFTTPFGYQTNMMVLPYGCYSFFDYLRFGFPLNCCMLPVVLTAVRLRDLLPELIAWISSFWT</sequence>
<evidence type="ECO:0000256" key="8">
    <source>
        <dbReference type="SAM" id="Phobius"/>
    </source>
</evidence>
<feature type="transmembrane region" description="Helical" evidence="8">
    <location>
        <begin position="998"/>
        <end position="1016"/>
    </location>
</feature>
<accession>A0A0G4FKB5</accession>
<evidence type="ECO:0000256" key="2">
    <source>
        <dbReference type="ARBA" id="ARBA00022448"/>
    </source>
</evidence>
<dbReference type="GO" id="GO:0005886">
    <property type="term" value="C:plasma membrane"/>
    <property type="evidence" value="ECO:0007669"/>
    <property type="project" value="TreeGrafter"/>
</dbReference>
<feature type="transmembrane region" description="Helical" evidence="8">
    <location>
        <begin position="1092"/>
        <end position="1111"/>
    </location>
</feature>
<evidence type="ECO:0000259" key="9">
    <source>
        <dbReference type="Pfam" id="PF03600"/>
    </source>
</evidence>
<dbReference type="PANTHER" id="PTHR43652">
    <property type="entry name" value="BASIC AMINO ACID ANTIPORTER YFCC-RELATED"/>
    <property type="match status" value="1"/>
</dbReference>
<feature type="region of interest" description="Disordered" evidence="7">
    <location>
        <begin position="532"/>
        <end position="576"/>
    </location>
</feature>
<evidence type="ECO:0000256" key="7">
    <source>
        <dbReference type="SAM" id="MobiDB-lite"/>
    </source>
</evidence>
<dbReference type="Pfam" id="PF03600">
    <property type="entry name" value="CitMHS"/>
    <property type="match status" value="1"/>
</dbReference>
<feature type="region of interest" description="Disordered" evidence="7">
    <location>
        <begin position="429"/>
        <end position="478"/>
    </location>
</feature>
<protein>
    <recommendedName>
        <fullName evidence="9">Citrate transporter-like domain-containing protein</fullName>
    </recommendedName>
</protein>
<evidence type="ECO:0000256" key="1">
    <source>
        <dbReference type="ARBA" id="ARBA00004141"/>
    </source>
</evidence>
<feature type="domain" description="Citrate transporter-like" evidence="9">
    <location>
        <begin position="650"/>
        <end position="1109"/>
    </location>
</feature>
<dbReference type="InterPro" id="IPR004680">
    <property type="entry name" value="Cit_transptr-like_dom"/>
</dbReference>
<feature type="region of interest" description="Disordered" evidence="7">
    <location>
        <begin position="384"/>
        <end position="416"/>
    </location>
</feature>
<name>A0A0G4FKB5_9ALVE</name>
<dbReference type="InterPro" id="IPR051679">
    <property type="entry name" value="DASS-Related_Transporters"/>
</dbReference>
<dbReference type="EMBL" id="CDMZ01000413">
    <property type="protein sequence ID" value="CEM13819.1"/>
    <property type="molecule type" value="Genomic_DNA"/>
</dbReference>
<comment type="subcellular location">
    <subcellularLocation>
        <location evidence="1">Membrane</location>
        <topology evidence="1">Multi-pass membrane protein</topology>
    </subcellularLocation>
</comment>
<feature type="transmembrane region" description="Helical" evidence="8">
    <location>
        <begin position="1022"/>
        <end position="1038"/>
    </location>
</feature>
<feature type="region of interest" description="Disordered" evidence="7">
    <location>
        <begin position="221"/>
        <end position="310"/>
    </location>
</feature>
<feature type="compositionally biased region" description="Acidic residues" evidence="7">
    <location>
        <begin position="261"/>
        <end position="273"/>
    </location>
</feature>
<organism evidence="10">
    <name type="scientific">Chromera velia CCMP2878</name>
    <dbReference type="NCBI Taxonomy" id="1169474"/>
    <lineage>
        <taxon>Eukaryota</taxon>
        <taxon>Sar</taxon>
        <taxon>Alveolata</taxon>
        <taxon>Colpodellida</taxon>
        <taxon>Chromeraceae</taxon>
        <taxon>Chromera</taxon>
    </lineage>
</organism>
<feature type="transmembrane region" description="Helical" evidence="8">
    <location>
        <begin position="30"/>
        <end position="50"/>
    </location>
</feature>
<keyword evidence="6 8" id="KW-0472">Membrane</keyword>
<keyword evidence="5 8" id="KW-1133">Transmembrane helix</keyword>
<dbReference type="GO" id="GO:0055085">
    <property type="term" value="P:transmembrane transport"/>
    <property type="evidence" value="ECO:0007669"/>
    <property type="project" value="InterPro"/>
</dbReference>
<evidence type="ECO:0000313" key="10">
    <source>
        <dbReference type="EMBL" id="CEM13819.1"/>
    </source>
</evidence>
<dbReference type="SUPFAM" id="SSF116726">
    <property type="entry name" value="TrkA C-terminal domain-like"/>
    <property type="match status" value="1"/>
</dbReference>
<keyword evidence="4" id="KW-0677">Repeat</keyword>
<dbReference type="GO" id="GO:0006813">
    <property type="term" value="P:potassium ion transport"/>
    <property type="evidence" value="ECO:0007669"/>
    <property type="project" value="InterPro"/>
</dbReference>
<evidence type="ECO:0000256" key="5">
    <source>
        <dbReference type="ARBA" id="ARBA00022989"/>
    </source>
</evidence>
<feature type="compositionally biased region" description="Polar residues" evidence="7">
    <location>
        <begin position="397"/>
        <end position="416"/>
    </location>
</feature>
<dbReference type="VEuPathDB" id="CryptoDB:Cvel_17321"/>
<feature type="transmembrane region" description="Helical" evidence="8">
    <location>
        <begin position="1118"/>
        <end position="1135"/>
    </location>
</feature>
<dbReference type="PANTHER" id="PTHR43652:SF2">
    <property type="entry name" value="BASIC AMINO ACID ANTIPORTER YFCC-RELATED"/>
    <property type="match status" value="1"/>
</dbReference>